<comment type="catalytic activity">
    <reaction evidence="4">
        <text>uridine(1911/1915/1917) in 23S rRNA = pseudouridine(1911/1915/1917) in 23S rRNA</text>
        <dbReference type="Rhea" id="RHEA:42524"/>
        <dbReference type="Rhea" id="RHEA-COMP:10097"/>
        <dbReference type="Rhea" id="RHEA-COMP:10098"/>
        <dbReference type="ChEBI" id="CHEBI:65314"/>
        <dbReference type="ChEBI" id="CHEBI:65315"/>
        <dbReference type="EC" id="5.4.99.23"/>
    </reaction>
</comment>
<organism evidence="10 11">
    <name type="scientific">Devosia geojensis</name>
    <dbReference type="NCBI Taxonomy" id="443610"/>
    <lineage>
        <taxon>Bacteria</taxon>
        <taxon>Pseudomonadati</taxon>
        <taxon>Pseudomonadota</taxon>
        <taxon>Alphaproteobacteria</taxon>
        <taxon>Hyphomicrobiales</taxon>
        <taxon>Devosiaceae</taxon>
        <taxon>Devosia</taxon>
    </lineage>
</organism>
<evidence type="ECO:0000313" key="11">
    <source>
        <dbReference type="Proteomes" id="UP000033632"/>
    </source>
</evidence>
<proteinExistence type="inferred from homology"/>
<protein>
    <recommendedName>
        <fullName evidence="8">Pseudouridine synthase</fullName>
        <ecNumber evidence="8">5.4.99.-</ecNumber>
    </recommendedName>
</protein>
<comment type="caution">
    <text evidence="10">The sequence shown here is derived from an EMBL/GenBank/DDBJ whole genome shotgun (WGS) entry which is preliminary data.</text>
</comment>
<dbReference type="Pfam" id="PF00849">
    <property type="entry name" value="PseudoU_synth_2"/>
    <property type="match status" value="1"/>
</dbReference>
<evidence type="ECO:0000256" key="8">
    <source>
        <dbReference type="RuleBase" id="RU362028"/>
    </source>
</evidence>
<feature type="active site" evidence="6">
    <location>
        <position position="147"/>
    </location>
</feature>
<comment type="function">
    <text evidence="5">Responsible for synthesis of pseudouridine from uracil at positions 1911, 1915 and 1917 in 23S ribosomal RNA.</text>
</comment>
<dbReference type="EC" id="5.4.99.-" evidence="8"/>
<keyword evidence="3 8" id="KW-0413">Isomerase</keyword>
<dbReference type="OrthoDB" id="9807829at2"/>
<dbReference type="FunFam" id="3.30.2350.10:FF:000006">
    <property type="entry name" value="Pseudouridine synthase"/>
    <property type="match status" value="1"/>
</dbReference>
<evidence type="ECO:0000259" key="9">
    <source>
        <dbReference type="SMART" id="SM00363"/>
    </source>
</evidence>
<comment type="similarity">
    <text evidence="1 8">Belongs to the pseudouridine synthase RluA family.</text>
</comment>
<name>A0A0F5FWN9_9HYPH</name>
<feature type="domain" description="RNA-binding S4" evidence="9">
    <location>
        <begin position="22"/>
        <end position="87"/>
    </location>
</feature>
<dbReference type="InterPro" id="IPR006224">
    <property type="entry name" value="PsdUridine_synth_RluA-like_CS"/>
</dbReference>
<dbReference type="PATRIC" id="fig|443610.3.peg.3863"/>
<dbReference type="InterPro" id="IPR006225">
    <property type="entry name" value="PsdUridine_synth_RluC/D"/>
</dbReference>
<evidence type="ECO:0000256" key="4">
    <source>
        <dbReference type="ARBA" id="ARBA00036882"/>
    </source>
</evidence>
<dbReference type="EMBL" id="JZEX01000061">
    <property type="protein sequence ID" value="KKB12577.1"/>
    <property type="molecule type" value="Genomic_DNA"/>
</dbReference>
<evidence type="ECO:0000256" key="1">
    <source>
        <dbReference type="ARBA" id="ARBA00010876"/>
    </source>
</evidence>
<dbReference type="Gene3D" id="3.30.2350.10">
    <property type="entry name" value="Pseudouridine synthase"/>
    <property type="match status" value="1"/>
</dbReference>
<dbReference type="SMART" id="SM00363">
    <property type="entry name" value="S4"/>
    <property type="match status" value="1"/>
</dbReference>
<evidence type="ECO:0000256" key="2">
    <source>
        <dbReference type="ARBA" id="ARBA00022884"/>
    </source>
</evidence>
<dbReference type="GO" id="GO:0000455">
    <property type="term" value="P:enzyme-directed rRNA pseudouridine synthesis"/>
    <property type="evidence" value="ECO:0007669"/>
    <property type="project" value="UniProtKB-ARBA"/>
</dbReference>
<evidence type="ECO:0000256" key="6">
    <source>
        <dbReference type="PIRSR" id="PIRSR606225-1"/>
    </source>
</evidence>
<evidence type="ECO:0000256" key="5">
    <source>
        <dbReference type="ARBA" id="ARBA00056072"/>
    </source>
</evidence>
<dbReference type="RefSeq" id="WP_046107787.1">
    <property type="nucleotide sequence ID" value="NZ_JZEX01000061.1"/>
</dbReference>
<evidence type="ECO:0000256" key="3">
    <source>
        <dbReference type="ARBA" id="ARBA00023235"/>
    </source>
</evidence>
<dbReference type="InterPro" id="IPR036986">
    <property type="entry name" value="S4_RNA-bd_sf"/>
</dbReference>
<evidence type="ECO:0000256" key="7">
    <source>
        <dbReference type="PROSITE-ProRule" id="PRU00182"/>
    </source>
</evidence>
<dbReference type="SUPFAM" id="SSF55174">
    <property type="entry name" value="Alpha-L RNA-binding motif"/>
    <property type="match status" value="1"/>
</dbReference>
<dbReference type="InterPro" id="IPR006145">
    <property type="entry name" value="PsdUridine_synth_RsuA/RluA"/>
</dbReference>
<evidence type="ECO:0000313" key="10">
    <source>
        <dbReference type="EMBL" id="KKB12577.1"/>
    </source>
</evidence>
<dbReference type="PROSITE" id="PS50889">
    <property type="entry name" value="S4"/>
    <property type="match status" value="1"/>
</dbReference>
<sequence length="341" mass="37026">MQELPVEEMEVEVVIDGETAGARLDAVLAKAHDLLSRSRIKDLILEGAVTIGGKTVDEPNYRVKAGETIVLVAPPPEDSAPKPEAIPLDVLYEDQYLIVVDKPAGMVVHPAPGSPGGTLVNALLHHCGDSLPGINGVKRPGIVHRLDKDTSGVMVVAKTERAMRKLAAQFADHGRTGPLHRAYIAYAWGFTQTATGTVDAPLGRDQHNRLKQAVRRDGREAITHYAVEARFGEEGWDVTRLRCELETGRTHQIRVHMTHIGHPLVADPVYAPGFATKINRLPQEAQEAIRALGRQALHAAELGFEHPATGEEMMFESPLPADLQALDDALAPYDRSLPGRG</sequence>
<dbReference type="GO" id="GO:0003723">
    <property type="term" value="F:RNA binding"/>
    <property type="evidence" value="ECO:0007669"/>
    <property type="project" value="UniProtKB-KW"/>
</dbReference>
<dbReference type="NCBIfam" id="TIGR00005">
    <property type="entry name" value="rluA_subfam"/>
    <property type="match status" value="1"/>
</dbReference>
<dbReference type="InterPro" id="IPR020103">
    <property type="entry name" value="PsdUridine_synth_cat_dom_sf"/>
</dbReference>
<dbReference type="Gene3D" id="3.10.290.10">
    <property type="entry name" value="RNA-binding S4 domain"/>
    <property type="match status" value="1"/>
</dbReference>
<dbReference type="InterPro" id="IPR050188">
    <property type="entry name" value="RluA_PseudoU_synthase"/>
</dbReference>
<dbReference type="AlphaFoldDB" id="A0A0F5FWN9"/>
<accession>A0A0F5FWN9</accession>
<dbReference type="PROSITE" id="PS01129">
    <property type="entry name" value="PSI_RLU"/>
    <property type="match status" value="1"/>
</dbReference>
<keyword evidence="2 7" id="KW-0694">RNA-binding</keyword>
<keyword evidence="11" id="KW-1185">Reference proteome</keyword>
<dbReference type="PANTHER" id="PTHR21600">
    <property type="entry name" value="MITOCHONDRIAL RNA PSEUDOURIDINE SYNTHASE"/>
    <property type="match status" value="1"/>
</dbReference>
<dbReference type="Pfam" id="PF01479">
    <property type="entry name" value="S4"/>
    <property type="match status" value="1"/>
</dbReference>
<dbReference type="CDD" id="cd02869">
    <property type="entry name" value="PseudoU_synth_RluA_like"/>
    <property type="match status" value="1"/>
</dbReference>
<dbReference type="SUPFAM" id="SSF55120">
    <property type="entry name" value="Pseudouridine synthase"/>
    <property type="match status" value="1"/>
</dbReference>
<dbReference type="STRING" id="443610.VE25_06545"/>
<dbReference type="PANTHER" id="PTHR21600:SF44">
    <property type="entry name" value="RIBOSOMAL LARGE SUBUNIT PSEUDOURIDINE SYNTHASE D"/>
    <property type="match status" value="1"/>
</dbReference>
<dbReference type="InterPro" id="IPR002942">
    <property type="entry name" value="S4_RNA-bd"/>
</dbReference>
<dbReference type="GO" id="GO:0160140">
    <property type="term" value="F:23S rRNA pseudouridine(1911/1915/1917) synthase activity"/>
    <property type="evidence" value="ECO:0007669"/>
    <property type="project" value="UniProtKB-EC"/>
</dbReference>
<dbReference type="CDD" id="cd00165">
    <property type="entry name" value="S4"/>
    <property type="match status" value="1"/>
</dbReference>
<comment type="catalytic activity">
    <reaction evidence="8">
        <text>a uridine in RNA = a pseudouridine in RNA</text>
        <dbReference type="Rhea" id="RHEA:48348"/>
        <dbReference type="Rhea" id="RHEA-COMP:12068"/>
        <dbReference type="Rhea" id="RHEA-COMP:12069"/>
        <dbReference type="ChEBI" id="CHEBI:65314"/>
        <dbReference type="ChEBI" id="CHEBI:65315"/>
    </reaction>
</comment>
<gene>
    <name evidence="10" type="ORF">VE25_06545</name>
</gene>
<reference evidence="10 11" key="1">
    <citation type="submission" date="2015-03" db="EMBL/GenBank/DDBJ databases">
        <authorList>
            <person name="Hassan Y.I."/>
            <person name="Lepp D."/>
            <person name="Li X.-Z."/>
            <person name="Zhou T."/>
        </authorList>
    </citation>
    <scope>NUCLEOTIDE SEQUENCE [LARGE SCALE GENOMIC DNA]</scope>
    <source>
        <strain evidence="10 11">BD-c194</strain>
    </source>
</reference>
<dbReference type="Proteomes" id="UP000033632">
    <property type="component" value="Unassembled WGS sequence"/>
</dbReference>